<evidence type="ECO:0000256" key="1">
    <source>
        <dbReference type="SAM" id="MobiDB-lite"/>
    </source>
</evidence>
<dbReference type="Proteomes" id="UP000253314">
    <property type="component" value="Unassembled WGS sequence"/>
</dbReference>
<name>A0A366Y0G1_9BACI</name>
<evidence type="ECO:0000313" key="5">
    <source>
        <dbReference type="Proteomes" id="UP000253314"/>
    </source>
</evidence>
<feature type="domain" description="YtkA-like" evidence="3">
    <location>
        <begin position="175"/>
        <end position="252"/>
    </location>
</feature>
<dbReference type="AlphaFoldDB" id="A0A366Y0G1"/>
<dbReference type="PROSITE" id="PS51257">
    <property type="entry name" value="PROKAR_LIPOPROTEIN"/>
    <property type="match status" value="1"/>
</dbReference>
<keyword evidence="5" id="KW-1185">Reference proteome</keyword>
<reference evidence="4 5" key="1">
    <citation type="submission" date="2018-07" db="EMBL/GenBank/DDBJ databases">
        <title>Lottiidibacillus patelloidae gen. nov., sp. nov., isolated from the intestinal tract of a marine limpet and the reclassification of B. taeanensis BH030017T, B. algicola KMM 3737T and B. hwajinpoensis SW-72T as genus Lottiidibacillus.</title>
        <authorList>
            <person name="Liu R."/>
            <person name="Huang Z."/>
        </authorList>
    </citation>
    <scope>NUCLEOTIDE SEQUENCE [LARGE SCALE GENOMIC DNA]</scope>
    <source>
        <strain evidence="4 5">BH030017</strain>
    </source>
</reference>
<protein>
    <recommendedName>
        <fullName evidence="3">YtkA-like domain-containing protein</fullName>
    </recommendedName>
</protein>
<feature type="signal peptide" evidence="2">
    <location>
        <begin position="1"/>
        <end position="20"/>
    </location>
</feature>
<proteinExistence type="predicted"/>
<evidence type="ECO:0000259" key="3">
    <source>
        <dbReference type="Pfam" id="PF13115"/>
    </source>
</evidence>
<keyword evidence="2" id="KW-0732">Signal</keyword>
<dbReference type="Pfam" id="PF13115">
    <property type="entry name" value="YtkA"/>
    <property type="match status" value="2"/>
</dbReference>
<accession>A0A366Y0G1</accession>
<feature type="region of interest" description="Disordered" evidence="1">
    <location>
        <begin position="139"/>
        <end position="169"/>
    </location>
</feature>
<gene>
    <name evidence="4" type="ORF">DS031_10530</name>
</gene>
<dbReference type="RefSeq" id="WP_113806037.1">
    <property type="nucleotide sequence ID" value="NZ_QOCW01000009.1"/>
</dbReference>
<comment type="caution">
    <text evidence="4">The sequence shown here is derived from an EMBL/GenBank/DDBJ whole genome shotgun (WGS) entry which is preliminary data.</text>
</comment>
<sequence length="269" mass="30184">MKNILILVFSIAALVLSGCGNDDTQNQAENNEQLPQLIEVNLSVNPENPQPNEEVTLQAVVTQGSEKVDDADEVAFEVWKDGEEEHEKIEGNHQGGGLYSITKTFKEAGVYYVVSHVTARDMHNMPKKEFVVGNIEKPQETTDEEAHHEGNHEEHDADDSHSEDDHAVENHHSGGLVMQFMSENKLQSGKETVLTVHLLQDDSPLSEADVRFEVWKENDEKHQFIEAAEGTKGEYKANTSFSASGKYYVKVHVKKDDLHDHQENTITVQ</sequence>
<organism evidence="4 5">
    <name type="scientific">Bacillus taeanensis</name>
    <dbReference type="NCBI Taxonomy" id="273032"/>
    <lineage>
        <taxon>Bacteria</taxon>
        <taxon>Bacillati</taxon>
        <taxon>Bacillota</taxon>
        <taxon>Bacilli</taxon>
        <taxon>Bacillales</taxon>
        <taxon>Bacillaceae</taxon>
        <taxon>Bacillus</taxon>
    </lineage>
</organism>
<dbReference type="InterPro" id="IPR032693">
    <property type="entry name" value="YtkA-like_dom"/>
</dbReference>
<feature type="domain" description="YtkA-like" evidence="3">
    <location>
        <begin position="37"/>
        <end position="113"/>
    </location>
</feature>
<evidence type="ECO:0000313" key="4">
    <source>
        <dbReference type="EMBL" id="RBW69651.1"/>
    </source>
</evidence>
<feature type="chain" id="PRO_5038859207" description="YtkA-like domain-containing protein" evidence="2">
    <location>
        <begin position="21"/>
        <end position="269"/>
    </location>
</feature>
<dbReference type="OrthoDB" id="2679563at2"/>
<dbReference type="EMBL" id="QOCW01000009">
    <property type="protein sequence ID" value="RBW69651.1"/>
    <property type="molecule type" value="Genomic_DNA"/>
</dbReference>
<evidence type="ECO:0000256" key="2">
    <source>
        <dbReference type="SAM" id="SignalP"/>
    </source>
</evidence>